<keyword evidence="1" id="KW-0732">Signal</keyword>
<keyword evidence="3" id="KW-1185">Reference proteome</keyword>
<name>A0AAD5VWN0_9AGAR</name>
<accession>A0AAD5VWN0</accession>
<feature type="chain" id="PRO_5042117740" evidence="1">
    <location>
        <begin position="22"/>
        <end position="180"/>
    </location>
</feature>
<dbReference type="AlphaFoldDB" id="A0AAD5VWN0"/>
<dbReference type="Proteomes" id="UP001213000">
    <property type="component" value="Unassembled WGS sequence"/>
</dbReference>
<evidence type="ECO:0000313" key="2">
    <source>
        <dbReference type="EMBL" id="KAJ3570849.1"/>
    </source>
</evidence>
<proteinExistence type="predicted"/>
<sequence>MSMTICWWTITFLALLGGISAQSTGTIHLFTSNGCTGSHMSCGNIPANGCCTTGGSLFASAFLVSFQQQASVEIHSQTQCQGVSGEANSLACFQPSFAFSAASWSSSSSKKSRRDETEVSREFDDCRRPDSITLIAEDGTEVNITVPEGENTDYETAFVNGDFTKLLKLAKINRNLRFYR</sequence>
<feature type="signal peptide" evidence="1">
    <location>
        <begin position="1"/>
        <end position="21"/>
    </location>
</feature>
<reference evidence="2" key="1">
    <citation type="submission" date="2022-07" db="EMBL/GenBank/DDBJ databases">
        <title>Genome Sequence of Leucocoprinus birnbaumii.</title>
        <authorList>
            <person name="Buettner E."/>
        </authorList>
    </citation>
    <scope>NUCLEOTIDE SEQUENCE</scope>
    <source>
        <strain evidence="2">VT141</strain>
    </source>
</reference>
<organism evidence="2 3">
    <name type="scientific">Leucocoprinus birnbaumii</name>
    <dbReference type="NCBI Taxonomy" id="56174"/>
    <lineage>
        <taxon>Eukaryota</taxon>
        <taxon>Fungi</taxon>
        <taxon>Dikarya</taxon>
        <taxon>Basidiomycota</taxon>
        <taxon>Agaricomycotina</taxon>
        <taxon>Agaricomycetes</taxon>
        <taxon>Agaricomycetidae</taxon>
        <taxon>Agaricales</taxon>
        <taxon>Agaricineae</taxon>
        <taxon>Agaricaceae</taxon>
        <taxon>Leucocoprinus</taxon>
    </lineage>
</organism>
<evidence type="ECO:0000256" key="1">
    <source>
        <dbReference type="SAM" id="SignalP"/>
    </source>
</evidence>
<comment type="caution">
    <text evidence="2">The sequence shown here is derived from an EMBL/GenBank/DDBJ whole genome shotgun (WGS) entry which is preliminary data.</text>
</comment>
<dbReference type="EMBL" id="JANIEX010000215">
    <property type="protein sequence ID" value="KAJ3570849.1"/>
    <property type="molecule type" value="Genomic_DNA"/>
</dbReference>
<evidence type="ECO:0000313" key="3">
    <source>
        <dbReference type="Proteomes" id="UP001213000"/>
    </source>
</evidence>
<protein>
    <submittedName>
        <fullName evidence="2">Uncharacterized protein</fullName>
    </submittedName>
</protein>
<gene>
    <name evidence="2" type="ORF">NP233_g4125</name>
</gene>